<dbReference type="InterPro" id="IPR004279">
    <property type="entry name" value="Perilipin"/>
</dbReference>
<evidence type="ECO:0000256" key="3">
    <source>
        <dbReference type="ARBA" id="ARBA00022677"/>
    </source>
</evidence>
<keyword evidence="3" id="KW-0551">Lipid droplet</keyword>
<reference evidence="4 5" key="1">
    <citation type="submission" date="2019-04" db="EMBL/GenBank/DDBJ databases">
        <title>Chromosome genome assembly for Takifugu flavidus.</title>
        <authorList>
            <person name="Xiao S."/>
        </authorList>
    </citation>
    <scope>NUCLEOTIDE SEQUENCE [LARGE SCALE GENOMIC DNA]</scope>
    <source>
        <strain evidence="4">HTHZ2018</strain>
        <tissue evidence="4">Muscle</tissue>
    </source>
</reference>
<protein>
    <submittedName>
        <fullName evidence="4">Uncharacterized protein</fullName>
    </submittedName>
</protein>
<dbReference type="PANTHER" id="PTHR14024:SF25">
    <property type="entry name" value="PERILIPIN-2"/>
    <property type="match status" value="1"/>
</dbReference>
<proteinExistence type="inferred from homology"/>
<dbReference type="GO" id="GO:0005829">
    <property type="term" value="C:cytosol"/>
    <property type="evidence" value="ECO:0007669"/>
    <property type="project" value="TreeGrafter"/>
</dbReference>
<dbReference type="Proteomes" id="UP000324091">
    <property type="component" value="Chromosome 6"/>
</dbReference>
<comment type="caution">
    <text evidence="4">The sequence shown here is derived from an EMBL/GenBank/DDBJ whole genome shotgun (WGS) entry which is preliminary data.</text>
</comment>
<accession>A0A5C6N032</accession>
<dbReference type="PANTHER" id="PTHR14024">
    <property type="entry name" value="PERILIPIN"/>
    <property type="match status" value="1"/>
</dbReference>
<evidence type="ECO:0000256" key="1">
    <source>
        <dbReference type="ARBA" id="ARBA00004502"/>
    </source>
</evidence>
<evidence type="ECO:0000256" key="2">
    <source>
        <dbReference type="ARBA" id="ARBA00006311"/>
    </source>
</evidence>
<evidence type="ECO:0000313" key="4">
    <source>
        <dbReference type="EMBL" id="TWW59641.1"/>
    </source>
</evidence>
<gene>
    <name evidence="4" type="ORF">D4764_06G0011710</name>
</gene>
<comment type="similarity">
    <text evidence="2">Belongs to the perilipin family.</text>
</comment>
<dbReference type="Pfam" id="PF03036">
    <property type="entry name" value="Perilipin"/>
    <property type="match status" value="1"/>
</dbReference>
<comment type="subcellular location">
    <subcellularLocation>
        <location evidence="1">Lipid droplet</location>
    </subcellularLocation>
</comment>
<evidence type="ECO:0000313" key="5">
    <source>
        <dbReference type="Proteomes" id="UP000324091"/>
    </source>
</evidence>
<dbReference type="GO" id="GO:0005811">
    <property type="term" value="C:lipid droplet"/>
    <property type="evidence" value="ECO:0007669"/>
    <property type="project" value="UniProtKB-SubCell"/>
</dbReference>
<name>A0A5C6N032_9TELE</name>
<organism evidence="4 5">
    <name type="scientific">Takifugu flavidus</name>
    <name type="common">sansaifugu</name>
    <dbReference type="NCBI Taxonomy" id="433684"/>
    <lineage>
        <taxon>Eukaryota</taxon>
        <taxon>Metazoa</taxon>
        <taxon>Chordata</taxon>
        <taxon>Craniata</taxon>
        <taxon>Vertebrata</taxon>
        <taxon>Euteleostomi</taxon>
        <taxon>Actinopterygii</taxon>
        <taxon>Neopterygii</taxon>
        <taxon>Teleostei</taxon>
        <taxon>Neoteleostei</taxon>
        <taxon>Acanthomorphata</taxon>
        <taxon>Eupercaria</taxon>
        <taxon>Tetraodontiformes</taxon>
        <taxon>Tetradontoidea</taxon>
        <taxon>Tetraodontidae</taxon>
        <taxon>Takifugu</taxon>
    </lineage>
</organism>
<dbReference type="GO" id="GO:0019915">
    <property type="term" value="P:lipid storage"/>
    <property type="evidence" value="ECO:0007669"/>
    <property type="project" value="TreeGrafter"/>
</dbReference>
<dbReference type="GO" id="GO:0010890">
    <property type="term" value="P:positive regulation of triglyceride storage"/>
    <property type="evidence" value="ECO:0007669"/>
    <property type="project" value="TreeGrafter"/>
</dbReference>
<sequence>MPIGNSNQLQRRPNAADRLAALPLVASARTKLSVVYSGTKCSHPRLRCVCEGLERCVTVVLSPVVDKLQPHVSIANEVACKGLDWLEAVFPMLLATTEQVVATAKDKVAEIQDAASVAAHGSADCVNMGVAWLMVRLEVAQDRAGQPLVDRAIAAAAAGVDSALAMSEALVDRMLPPTEEEIKTAQGFEVTTLTSVPERLLALAAKLYKRMLGFEKSQLALIWTIQMPQYLHHQLVSAIIFISQMENYPPSRCQRSRKPSRPCGPDIAYMDSIQMLPDTTPPTGGLRTKSEECSVKGCVDR</sequence>
<dbReference type="AlphaFoldDB" id="A0A5C6N032"/>
<keyword evidence="5" id="KW-1185">Reference proteome</keyword>
<dbReference type="EMBL" id="RHFK02000019">
    <property type="protein sequence ID" value="TWW59641.1"/>
    <property type="molecule type" value="Genomic_DNA"/>
</dbReference>